<proteinExistence type="predicted"/>
<reference evidence="2 3" key="1">
    <citation type="submission" date="2017-12" db="EMBL/GenBank/DDBJ databases">
        <title>Streptomyces populusis sp. nov., a novel endophytic actinobacterium isolated from stems of Populus adenopoda Maxim.</title>
        <authorList>
            <person name="Wang Z."/>
        </authorList>
    </citation>
    <scope>NUCLEOTIDE SEQUENCE [LARGE SCALE GENOMIC DNA]</scope>
    <source>
        <strain evidence="2 3">A249</strain>
    </source>
</reference>
<sequence>MRLPATVPAGEALGLLSRFRVELYESLHACADTLFELTGVMLYTDGPVKTLVEPFSAAAEHRRGHGTPYAATGSRRRSADGRRHP</sequence>
<dbReference type="OrthoDB" id="3339508at2"/>
<organism evidence="2 3">
    <name type="scientific">Streptomyces populi</name>
    <dbReference type="NCBI Taxonomy" id="2058924"/>
    <lineage>
        <taxon>Bacteria</taxon>
        <taxon>Bacillati</taxon>
        <taxon>Actinomycetota</taxon>
        <taxon>Actinomycetes</taxon>
        <taxon>Kitasatosporales</taxon>
        <taxon>Streptomycetaceae</taxon>
        <taxon>Streptomyces</taxon>
    </lineage>
</organism>
<dbReference type="AlphaFoldDB" id="A0A2I0SH39"/>
<evidence type="ECO:0000313" key="3">
    <source>
        <dbReference type="Proteomes" id="UP000236178"/>
    </source>
</evidence>
<accession>A0A2I0SH39</accession>
<name>A0A2I0SH39_9ACTN</name>
<dbReference type="EMBL" id="PJOS01000080">
    <property type="protein sequence ID" value="PKT69257.1"/>
    <property type="molecule type" value="Genomic_DNA"/>
</dbReference>
<evidence type="ECO:0000256" key="1">
    <source>
        <dbReference type="SAM" id="MobiDB-lite"/>
    </source>
</evidence>
<gene>
    <name evidence="2" type="ORF">CW362_30495</name>
</gene>
<protein>
    <submittedName>
        <fullName evidence="2">Uncharacterized protein</fullName>
    </submittedName>
</protein>
<dbReference type="Proteomes" id="UP000236178">
    <property type="component" value="Unassembled WGS sequence"/>
</dbReference>
<feature type="region of interest" description="Disordered" evidence="1">
    <location>
        <begin position="59"/>
        <end position="85"/>
    </location>
</feature>
<comment type="caution">
    <text evidence="2">The sequence shown here is derived from an EMBL/GenBank/DDBJ whole genome shotgun (WGS) entry which is preliminary data.</text>
</comment>
<keyword evidence="3" id="KW-1185">Reference proteome</keyword>
<evidence type="ECO:0000313" key="2">
    <source>
        <dbReference type="EMBL" id="PKT69257.1"/>
    </source>
</evidence>